<feature type="compositionally biased region" description="Low complexity" evidence="1">
    <location>
        <begin position="725"/>
        <end position="735"/>
    </location>
</feature>
<comment type="caution">
    <text evidence="3">The sequence shown here is derived from an EMBL/GenBank/DDBJ whole genome shotgun (WGS) entry which is preliminary data.</text>
</comment>
<feature type="compositionally biased region" description="Polar residues" evidence="1">
    <location>
        <begin position="742"/>
        <end position="759"/>
    </location>
</feature>
<dbReference type="InterPro" id="IPR009628">
    <property type="entry name" value="Phage_tape_measure_N"/>
</dbReference>
<feature type="domain" description="Bacteriophage tail tape measure N-terminal" evidence="2">
    <location>
        <begin position="323"/>
        <end position="453"/>
    </location>
</feature>
<name>A0A7K1RE41_AGRVI</name>
<proteinExistence type="predicted"/>
<feature type="region of interest" description="Disordered" evidence="1">
    <location>
        <begin position="725"/>
        <end position="761"/>
    </location>
</feature>
<gene>
    <name evidence="3" type="ORF">GOZ88_09075</name>
</gene>
<accession>A0A7K1RE41</accession>
<dbReference type="Proteomes" id="UP000440716">
    <property type="component" value="Unassembled WGS sequence"/>
</dbReference>
<evidence type="ECO:0000259" key="2">
    <source>
        <dbReference type="Pfam" id="PF06791"/>
    </source>
</evidence>
<protein>
    <recommendedName>
        <fullName evidence="2">Bacteriophage tail tape measure N-terminal domain-containing protein</fullName>
    </recommendedName>
</protein>
<evidence type="ECO:0000313" key="4">
    <source>
        <dbReference type="Proteomes" id="UP000440716"/>
    </source>
</evidence>
<reference evidence="3 4" key="1">
    <citation type="submission" date="2019-12" db="EMBL/GenBank/DDBJ databases">
        <title>Whole-genome sequencing of Allorhizobium vitis.</title>
        <authorList>
            <person name="Gan H.M."/>
            <person name="Szegedi E."/>
            <person name="Burr T."/>
            <person name="Savka M.A."/>
        </authorList>
    </citation>
    <scope>NUCLEOTIDE SEQUENCE [LARGE SCALE GENOMIC DNA]</scope>
    <source>
        <strain evidence="3 4">CG415</strain>
    </source>
</reference>
<dbReference type="RefSeq" id="WP_156590941.1">
    <property type="nucleotide sequence ID" value="NZ_WPHU01000003.1"/>
</dbReference>
<dbReference type="EMBL" id="WPHU01000003">
    <property type="protein sequence ID" value="MVA56265.1"/>
    <property type="molecule type" value="Genomic_DNA"/>
</dbReference>
<evidence type="ECO:0000256" key="1">
    <source>
        <dbReference type="SAM" id="MobiDB-lite"/>
    </source>
</evidence>
<evidence type="ECO:0000313" key="3">
    <source>
        <dbReference type="EMBL" id="MVA56265.1"/>
    </source>
</evidence>
<dbReference type="AlphaFoldDB" id="A0A7K1RE41"/>
<sequence length="801" mass="82368">MATPLKLAATVTLDASQVSAGAQTTKQAIAGIGTEATASATKLQKLVDAQLGLARPAANTNSRAAEIAAYGAELDRLQAKFDPLFAAQQKYQNALSQIDQAQRLGVVSASQAIDLKLKETSAYNALASAAANAAAANKRYAEAAVAKVTITPDRGADIAAYGAELDRLQAKFDPLFAAQKRYESALQQINQAQQVGAISASQAIDLKLKETSAYNALASAAANAAAANKRYAEAAVAKVTVTPDRGADIAAYGQELDRLRAKYNPLYAVTVNYKTAVSEIREAHKAGAISTDEMTAAISRNRQATLASIEAIKGRNSASNNDRNSQFRRQNLTYQVFDVAQSTALGMPLAMVAMQQGPQVIQMYAGQGGVNAALKDLGTIAANAGRLITPLSVSIGGLATVAAVGAAAWSGYLSSIKEVETAANGLGRAVAGSAASMTGLGQSMSSAGNYKGGGVDPRLTDILNTAAQRTPGYKVDAISGFRAGDPRFHGKGLATDVQLTDLASGKKLGNYQDASSFGSYEKFAQTARSVQMEKYPELANQFRWGGYFGGGKGKYGALDTMHFDLGGDKAGMGGGSWDKGLTSAQSSLWPGIQSSSTKAADALNQFSTGTTAANQNLGVFGNGLSQLGNGLTGLLSGGGSGLSSILSGLTSSSFKTNTTLGSFLTNGFDGGGFTGAGGRKEPAGVVHKGEVVWSQDDVARAGGAATVDAMRLGYRGYDKGGVVGGSAAASKSSNDNGGGNITVHNYSKANVQTEQTTDASGRRQTKFVIADMTGDAIGTKGGKASKTIEQQYGIKKKGIAR</sequence>
<dbReference type="Pfam" id="PF06791">
    <property type="entry name" value="TMP_2"/>
    <property type="match status" value="1"/>
</dbReference>
<organism evidence="3 4">
    <name type="scientific">Agrobacterium vitis</name>
    <name type="common">Rhizobium vitis</name>
    <dbReference type="NCBI Taxonomy" id="373"/>
    <lineage>
        <taxon>Bacteria</taxon>
        <taxon>Pseudomonadati</taxon>
        <taxon>Pseudomonadota</taxon>
        <taxon>Alphaproteobacteria</taxon>
        <taxon>Hyphomicrobiales</taxon>
        <taxon>Rhizobiaceae</taxon>
        <taxon>Rhizobium/Agrobacterium group</taxon>
        <taxon>Agrobacterium</taxon>
    </lineage>
</organism>